<proteinExistence type="predicted"/>
<sequence>MGSRVQLHTILCGILECPDRGDACRAYFQPPASKEIQYPCIVYERSEIDAVHADNAPYRLLDRYQVTVIYKNPDSDLPHRVAMLPMCAHDRHFTADNLNHDIFNLYY</sequence>
<protein>
    <submittedName>
        <fullName evidence="1">Tail completion protein</fullName>
    </submittedName>
</protein>
<evidence type="ECO:0000313" key="1">
    <source>
        <dbReference type="EMBL" id="DAE18086.1"/>
    </source>
</evidence>
<accession>A0A8S5QFN1</accession>
<organism evidence="1">
    <name type="scientific">Siphoviridae sp. ctEBu1</name>
    <dbReference type="NCBI Taxonomy" id="2825393"/>
    <lineage>
        <taxon>Viruses</taxon>
        <taxon>Duplodnaviria</taxon>
        <taxon>Heunggongvirae</taxon>
        <taxon>Uroviricota</taxon>
        <taxon>Caudoviricetes</taxon>
    </lineage>
</organism>
<reference evidence="1" key="1">
    <citation type="journal article" date="2021" name="Proc. Natl. Acad. Sci. U.S.A.">
        <title>A Catalog of Tens of Thousands of Viruses from Human Metagenomes Reveals Hidden Associations with Chronic Diseases.</title>
        <authorList>
            <person name="Tisza M.J."/>
            <person name="Buck C.B."/>
        </authorList>
    </citation>
    <scope>NUCLEOTIDE SEQUENCE</scope>
    <source>
        <strain evidence="1">CtEBu1</strain>
    </source>
</reference>
<dbReference type="EMBL" id="BK015651">
    <property type="protein sequence ID" value="DAE18086.1"/>
    <property type="molecule type" value="Genomic_DNA"/>
</dbReference>
<name>A0A8S5QFN1_9CAUD</name>